<name>A0A427DYG7_9GAMM</name>
<accession>A0A427DYG7</accession>
<sequence>MERMSSSEPAVDLWYAGYRSEPITVLEAWEAIGHDIGCNPSKQELLDSLRHMAAMCEAHGYDFPDPAAQTDKVRVSMLPLRRVLNALVSAPHEIRELQVTREPAALFADNPINVLIAEFNAALAARGGE</sequence>
<evidence type="ECO:0000313" key="2">
    <source>
        <dbReference type="Proteomes" id="UP000276506"/>
    </source>
</evidence>
<dbReference type="AlphaFoldDB" id="A0A427DYG7"/>
<dbReference type="EMBL" id="RHQL01000010">
    <property type="protein sequence ID" value="RRV08826.1"/>
    <property type="molecule type" value="Genomic_DNA"/>
</dbReference>
<reference evidence="1 2" key="1">
    <citation type="submission" date="2018-10" db="EMBL/GenBank/DDBJ databases">
        <title>Transmission dynamics of multidrug resistant bacteria on intensive care unit surfaces.</title>
        <authorList>
            <person name="D'Souza A.W."/>
            <person name="Potter R.F."/>
            <person name="Wallace M."/>
            <person name="Shupe A."/>
            <person name="Patel S."/>
            <person name="Sun S."/>
            <person name="Gul D."/>
            <person name="Kwon J.H."/>
            <person name="Andleeb S."/>
            <person name="Burnham C.-A.D."/>
            <person name="Dantas G."/>
        </authorList>
    </citation>
    <scope>NUCLEOTIDE SEQUENCE [LARGE SCALE GENOMIC DNA]</scope>
    <source>
        <strain evidence="1 2">PX_177</strain>
    </source>
</reference>
<protein>
    <submittedName>
        <fullName evidence="1">Uncharacterized protein</fullName>
    </submittedName>
</protein>
<dbReference type="Proteomes" id="UP000276506">
    <property type="component" value="Unassembled WGS sequence"/>
</dbReference>
<organism evidence="1 2">
    <name type="scientific">Stutzerimonas xanthomarina</name>
    <dbReference type="NCBI Taxonomy" id="271420"/>
    <lineage>
        <taxon>Bacteria</taxon>
        <taxon>Pseudomonadati</taxon>
        <taxon>Pseudomonadota</taxon>
        <taxon>Gammaproteobacteria</taxon>
        <taxon>Pseudomonadales</taxon>
        <taxon>Pseudomonadaceae</taxon>
        <taxon>Stutzerimonas</taxon>
    </lineage>
</organism>
<comment type="caution">
    <text evidence="1">The sequence shown here is derived from an EMBL/GenBank/DDBJ whole genome shotgun (WGS) entry which is preliminary data.</text>
</comment>
<evidence type="ECO:0000313" key="1">
    <source>
        <dbReference type="EMBL" id="RRV08826.1"/>
    </source>
</evidence>
<proteinExistence type="predicted"/>
<gene>
    <name evidence="1" type="ORF">EGJ28_16300</name>
</gene>